<dbReference type="GO" id="GO:0046872">
    <property type="term" value="F:metal ion binding"/>
    <property type="evidence" value="ECO:0007669"/>
    <property type="project" value="UniProtKB-KW"/>
</dbReference>
<dbReference type="KEGG" id="hgr:DW355_11000"/>
<dbReference type="PANTHER" id="PTHR21496:SF0">
    <property type="entry name" value="RIESKE DOMAIN-CONTAINING PROTEIN"/>
    <property type="match status" value="1"/>
</dbReference>
<protein>
    <submittedName>
        <fullName evidence="8">Non-heme iron oxygenase ferredoxin subunit</fullName>
    </submittedName>
</protein>
<evidence type="ECO:0000256" key="2">
    <source>
        <dbReference type="ARBA" id="ARBA00022723"/>
    </source>
</evidence>
<name>A0A4P6UM78_9BURK</name>
<evidence type="ECO:0000256" key="6">
    <source>
        <dbReference type="ARBA" id="ARBA00038001"/>
    </source>
</evidence>
<evidence type="ECO:0000256" key="5">
    <source>
        <dbReference type="ARBA" id="ARBA00034078"/>
    </source>
</evidence>
<dbReference type="CDD" id="cd03528">
    <property type="entry name" value="Rieske_RO_ferredoxin"/>
    <property type="match status" value="1"/>
</dbReference>
<dbReference type="Gene3D" id="2.102.10.10">
    <property type="entry name" value="Rieske [2Fe-2S] iron-sulphur domain"/>
    <property type="match status" value="1"/>
</dbReference>
<dbReference type="InterPro" id="IPR017941">
    <property type="entry name" value="Rieske_2Fe-2S"/>
</dbReference>
<reference evidence="8 9" key="1">
    <citation type="submission" date="2018-07" db="EMBL/GenBank/DDBJ databases">
        <title>Exploring interactions and the metabolic potential of the ultra-small soil bacteria Hylemonella gracilis.</title>
        <authorList>
            <person name="Tyc O."/>
            <person name="Kulkarni P."/>
            <person name="Gawehns F."/>
            <person name="Hundscheid M."/>
            <person name="Zweers H."/>
            <person name="Garbeva P."/>
        </authorList>
    </citation>
    <scope>NUCLEOTIDE SEQUENCE [LARGE SCALE GENOMIC DNA]</scope>
    <source>
        <strain evidence="8 9">NS1</strain>
    </source>
</reference>
<dbReference type="AlphaFoldDB" id="A0A4P6UM78"/>
<comment type="similarity">
    <text evidence="6">Belongs to the bacterial ring-hydroxylating dioxygenase ferredoxin component family.</text>
</comment>
<feature type="domain" description="Rieske" evidence="7">
    <location>
        <begin position="11"/>
        <end position="101"/>
    </location>
</feature>
<accession>A0A4P6UM78</accession>
<dbReference type="InterPro" id="IPR036922">
    <property type="entry name" value="Rieske_2Fe-2S_sf"/>
</dbReference>
<keyword evidence="3" id="KW-0408">Iron</keyword>
<evidence type="ECO:0000259" key="7">
    <source>
        <dbReference type="PROSITE" id="PS51296"/>
    </source>
</evidence>
<evidence type="ECO:0000313" key="9">
    <source>
        <dbReference type="Proteomes" id="UP000292939"/>
    </source>
</evidence>
<dbReference type="GO" id="GO:0051537">
    <property type="term" value="F:2 iron, 2 sulfur cluster binding"/>
    <property type="evidence" value="ECO:0007669"/>
    <property type="project" value="UniProtKB-KW"/>
</dbReference>
<dbReference type="PROSITE" id="PS51296">
    <property type="entry name" value="RIESKE"/>
    <property type="match status" value="1"/>
</dbReference>
<sequence>MNFQVQEKLQWHDVGEPEDFPDGAVWPVVAAGMPIAVFRAGEVLHALHDLCTHGAAKLSDGYIENGCVECPLHQGLFDIATGQPCGGPVTEAVRSFPIRVVFKDGAGRVEVGIG</sequence>
<dbReference type="Pfam" id="PF00355">
    <property type="entry name" value="Rieske"/>
    <property type="match status" value="1"/>
</dbReference>
<dbReference type="Proteomes" id="UP000292939">
    <property type="component" value="Chromosome"/>
</dbReference>
<evidence type="ECO:0000313" key="8">
    <source>
        <dbReference type="EMBL" id="QBK05215.1"/>
    </source>
</evidence>
<keyword evidence="1" id="KW-0001">2Fe-2S</keyword>
<keyword evidence="4" id="KW-0411">Iron-sulfur</keyword>
<dbReference type="PANTHER" id="PTHR21496">
    <property type="entry name" value="FERREDOXIN-RELATED"/>
    <property type="match status" value="1"/>
</dbReference>
<evidence type="ECO:0000256" key="1">
    <source>
        <dbReference type="ARBA" id="ARBA00022714"/>
    </source>
</evidence>
<dbReference type="EMBL" id="CP031395">
    <property type="protein sequence ID" value="QBK05215.1"/>
    <property type="molecule type" value="Genomic_DNA"/>
</dbReference>
<evidence type="ECO:0000256" key="4">
    <source>
        <dbReference type="ARBA" id="ARBA00023014"/>
    </source>
</evidence>
<dbReference type="SUPFAM" id="SSF50022">
    <property type="entry name" value="ISP domain"/>
    <property type="match status" value="1"/>
</dbReference>
<gene>
    <name evidence="8" type="ORF">DW355_11000</name>
</gene>
<proteinExistence type="inferred from homology"/>
<dbReference type="RefSeq" id="WP_131280111.1">
    <property type="nucleotide sequence ID" value="NZ_CP031395.1"/>
</dbReference>
<dbReference type="OrthoDB" id="9800167at2"/>
<organism evidence="8 9">
    <name type="scientific">Hylemonella gracilis</name>
    <dbReference type="NCBI Taxonomy" id="80880"/>
    <lineage>
        <taxon>Bacteria</taxon>
        <taxon>Pseudomonadati</taxon>
        <taxon>Pseudomonadota</taxon>
        <taxon>Betaproteobacteria</taxon>
        <taxon>Burkholderiales</taxon>
        <taxon>Comamonadaceae</taxon>
        <taxon>Hylemonella</taxon>
    </lineage>
</organism>
<keyword evidence="2" id="KW-0479">Metal-binding</keyword>
<comment type="cofactor">
    <cofactor evidence="5">
        <name>[2Fe-2S] cluster</name>
        <dbReference type="ChEBI" id="CHEBI:190135"/>
    </cofactor>
</comment>
<evidence type="ECO:0000256" key="3">
    <source>
        <dbReference type="ARBA" id="ARBA00023004"/>
    </source>
</evidence>